<sequence length="83" mass="9506">MLFQVLLNIIAFIIKCIVWIVVAFLAIPFGVYYFLMSYFPEFTLAYDFSFWAVFSILSIIGFVILWKPIIWTVGIIQTLGAGA</sequence>
<feature type="transmembrane region" description="Helical" evidence="1">
    <location>
        <begin position="12"/>
        <end position="36"/>
    </location>
</feature>
<dbReference type="EMBL" id="JPRL01000001">
    <property type="protein sequence ID" value="KFF05057.1"/>
    <property type="molecule type" value="Genomic_DNA"/>
</dbReference>
<accession>A0A085ZKU3</accession>
<reference evidence="2 3" key="1">
    <citation type="submission" date="2014-07" db="EMBL/GenBank/DDBJ databases">
        <title>Genome of Flavobacterium reichenbachii LMG 25512.</title>
        <authorList>
            <person name="Stropko S.J."/>
            <person name="Pipes S.E."/>
            <person name="Newman J.D."/>
        </authorList>
    </citation>
    <scope>NUCLEOTIDE SEQUENCE [LARGE SCALE GENOMIC DNA]</scope>
    <source>
        <strain evidence="2 3">LMG 25512</strain>
    </source>
</reference>
<evidence type="ECO:0000256" key="1">
    <source>
        <dbReference type="SAM" id="Phobius"/>
    </source>
</evidence>
<dbReference type="AlphaFoldDB" id="A0A085ZKU3"/>
<gene>
    <name evidence="2" type="ORF">IW19_05725</name>
</gene>
<comment type="caution">
    <text evidence="2">The sequence shown here is derived from an EMBL/GenBank/DDBJ whole genome shotgun (WGS) entry which is preliminary data.</text>
</comment>
<keyword evidence="1" id="KW-1133">Transmembrane helix</keyword>
<proteinExistence type="predicted"/>
<evidence type="ECO:0000313" key="2">
    <source>
        <dbReference type="EMBL" id="KFF05057.1"/>
    </source>
</evidence>
<keyword evidence="1" id="KW-0812">Transmembrane</keyword>
<dbReference type="eggNOG" id="ENOG5030ZDN">
    <property type="taxonomic scope" value="Bacteria"/>
</dbReference>
<evidence type="ECO:0000313" key="3">
    <source>
        <dbReference type="Proteomes" id="UP000028715"/>
    </source>
</evidence>
<organism evidence="2 3">
    <name type="scientific">Flavobacterium reichenbachii</name>
    <dbReference type="NCBI Taxonomy" id="362418"/>
    <lineage>
        <taxon>Bacteria</taxon>
        <taxon>Pseudomonadati</taxon>
        <taxon>Bacteroidota</taxon>
        <taxon>Flavobacteriia</taxon>
        <taxon>Flavobacteriales</taxon>
        <taxon>Flavobacteriaceae</taxon>
        <taxon>Flavobacterium</taxon>
    </lineage>
</organism>
<protein>
    <submittedName>
        <fullName evidence="2">Uncharacterized protein</fullName>
    </submittedName>
</protein>
<keyword evidence="1" id="KW-0472">Membrane</keyword>
<dbReference type="STRING" id="362418.IW19_05725"/>
<dbReference type="Proteomes" id="UP000028715">
    <property type="component" value="Unassembled WGS sequence"/>
</dbReference>
<feature type="transmembrane region" description="Helical" evidence="1">
    <location>
        <begin position="48"/>
        <end position="66"/>
    </location>
</feature>
<name>A0A085ZKU3_9FLAO</name>
<keyword evidence="3" id="KW-1185">Reference proteome</keyword>